<evidence type="ECO:0000313" key="2">
    <source>
        <dbReference type="Proteomes" id="UP000095453"/>
    </source>
</evidence>
<gene>
    <name evidence="1" type="ORF">ERS852444_03387</name>
</gene>
<reference evidence="1 2" key="1">
    <citation type="submission" date="2015-09" db="EMBL/GenBank/DDBJ databases">
        <authorList>
            <consortium name="Pathogen Informatics"/>
        </authorList>
    </citation>
    <scope>NUCLEOTIDE SEQUENCE [LARGE SCALE GENOMIC DNA]</scope>
    <source>
        <strain evidence="1 2">2789STDY5608887</strain>
    </source>
</reference>
<dbReference type="AlphaFoldDB" id="A0A173VV29"/>
<dbReference type="Proteomes" id="UP000095453">
    <property type="component" value="Unassembled WGS sequence"/>
</dbReference>
<organism evidence="1 2">
    <name type="scientific">Roseburia inulinivorans</name>
    <dbReference type="NCBI Taxonomy" id="360807"/>
    <lineage>
        <taxon>Bacteria</taxon>
        <taxon>Bacillati</taxon>
        <taxon>Bacillota</taxon>
        <taxon>Clostridia</taxon>
        <taxon>Lachnospirales</taxon>
        <taxon>Lachnospiraceae</taxon>
        <taxon>Roseburia</taxon>
    </lineage>
</organism>
<sequence>MEKWQKDEVLTALGKATIDYAKIKFCDVARSLGYKHIKTEDIKSIIRSFLKKHPTYSVVRYVEDINHIRPWESLFTTLGFIEYLDGDSDEDEYDDDDEL</sequence>
<proteinExistence type="predicted"/>
<name>A0A173VV29_9FIRM</name>
<evidence type="ECO:0000313" key="1">
    <source>
        <dbReference type="EMBL" id="CUN29965.1"/>
    </source>
</evidence>
<protein>
    <submittedName>
        <fullName evidence="1">Uncharacterized protein</fullName>
    </submittedName>
</protein>
<accession>A0A173VV29</accession>
<dbReference type="RefSeq" id="WP_055172025.1">
    <property type="nucleotide sequence ID" value="NZ_CYXX01000041.1"/>
</dbReference>
<dbReference type="EMBL" id="CYXX01000041">
    <property type="protein sequence ID" value="CUN29965.1"/>
    <property type="molecule type" value="Genomic_DNA"/>
</dbReference>